<sequence length="335" mass="36355">MSTSEHSNLPAQIAEVIAGVPKALIPNSVKALDRLIGAAVDIPVAWMAQKKAQIEAQTQSYTSIEKSIAEEAAKIAGGNADTVQNAVNILVRKAYQKQINRESVATAMVEDMRTNPGENSHTPNEAPPPNLDEDWLNVFERYAEDASTERMQNLWGRVLAGEIRKPGRYSMRILRFPSEFSQADGLTFAEFCTSAFGDLAPKSLVKPQKDKDIRSLIFLESAGLIQGASGLGLTNKVTFDSSGNAIMREGPLALLLQGLPGETFEYETCVLTPLGQELLSLIPGRDARAAARKVAQSIKSAAIKSAFLTTISQSNDTLILTEIIWQPELEVNQST</sequence>
<name>A0A7W6AEG4_9SPHN</name>
<gene>
    <name evidence="1" type="ORF">GGR48_003193</name>
</gene>
<protein>
    <recommendedName>
        <fullName evidence="3">DUF2806 domain-containing protein</fullName>
    </recommendedName>
</protein>
<evidence type="ECO:0008006" key="3">
    <source>
        <dbReference type="Google" id="ProtNLM"/>
    </source>
</evidence>
<proteinExistence type="predicted"/>
<accession>A0A7W6AEG4</accession>
<evidence type="ECO:0000313" key="1">
    <source>
        <dbReference type="EMBL" id="MBB3880743.1"/>
    </source>
</evidence>
<evidence type="ECO:0000313" key="2">
    <source>
        <dbReference type="Proteomes" id="UP000538670"/>
    </source>
</evidence>
<dbReference type="EMBL" id="JACIDH010000020">
    <property type="protein sequence ID" value="MBB3880743.1"/>
    <property type="molecule type" value="Genomic_DNA"/>
</dbReference>
<dbReference type="AlphaFoldDB" id="A0A7W6AEG4"/>
<reference evidence="1 2" key="1">
    <citation type="submission" date="2020-08" db="EMBL/GenBank/DDBJ databases">
        <title>Genomic Encyclopedia of Type Strains, Phase IV (KMG-IV): sequencing the most valuable type-strain genomes for metagenomic binning, comparative biology and taxonomic classification.</title>
        <authorList>
            <person name="Goeker M."/>
        </authorList>
    </citation>
    <scope>NUCLEOTIDE SEQUENCE [LARGE SCALE GENOMIC DNA]</scope>
    <source>
        <strain evidence="1 2">DSM 19512</strain>
    </source>
</reference>
<dbReference type="InterPro" id="IPR021254">
    <property type="entry name" value="DUF2806"/>
</dbReference>
<keyword evidence="2" id="KW-1185">Reference proteome</keyword>
<organism evidence="1 2">
    <name type="scientific">Sphingomonas pseudosanguinis</name>
    <dbReference type="NCBI Taxonomy" id="413712"/>
    <lineage>
        <taxon>Bacteria</taxon>
        <taxon>Pseudomonadati</taxon>
        <taxon>Pseudomonadota</taxon>
        <taxon>Alphaproteobacteria</taxon>
        <taxon>Sphingomonadales</taxon>
        <taxon>Sphingomonadaceae</taxon>
        <taxon>Sphingomonas</taxon>
    </lineage>
</organism>
<dbReference type="Pfam" id="PF10987">
    <property type="entry name" value="DUF2806"/>
    <property type="match status" value="1"/>
</dbReference>
<dbReference type="Proteomes" id="UP000538670">
    <property type="component" value="Unassembled WGS sequence"/>
</dbReference>
<dbReference type="RefSeq" id="WP_183952782.1">
    <property type="nucleotide sequence ID" value="NZ_JACIDH010000020.1"/>
</dbReference>
<comment type="caution">
    <text evidence="1">The sequence shown here is derived from an EMBL/GenBank/DDBJ whole genome shotgun (WGS) entry which is preliminary data.</text>
</comment>